<dbReference type="Proteomes" id="UP000277424">
    <property type="component" value="Unassembled WGS sequence"/>
</dbReference>
<dbReference type="InterPro" id="IPR021312">
    <property type="entry name" value="DUF2889"/>
</dbReference>
<dbReference type="EMBL" id="RBIG01000003">
    <property type="protein sequence ID" value="RKQ68326.1"/>
    <property type="molecule type" value="Genomic_DNA"/>
</dbReference>
<organism evidence="2 3">
    <name type="scientific">Oceanibaculum indicum</name>
    <dbReference type="NCBI Taxonomy" id="526216"/>
    <lineage>
        <taxon>Bacteria</taxon>
        <taxon>Pseudomonadati</taxon>
        <taxon>Pseudomonadota</taxon>
        <taxon>Alphaproteobacteria</taxon>
        <taxon>Rhodospirillales</taxon>
        <taxon>Oceanibaculaceae</taxon>
        <taxon>Oceanibaculum</taxon>
    </lineage>
</organism>
<reference evidence="2 3" key="1">
    <citation type="submission" date="2018-10" db="EMBL/GenBank/DDBJ databases">
        <title>Comparative analysis of microorganisms from saline springs in Andes Mountain Range, Colombia.</title>
        <authorList>
            <person name="Rubin E."/>
        </authorList>
    </citation>
    <scope>NUCLEOTIDE SEQUENCE [LARGE SCALE GENOMIC DNA]</scope>
    <source>
        <strain evidence="2 3">USBA 36</strain>
    </source>
</reference>
<gene>
    <name evidence="2" type="ORF">BCL74_2804</name>
</gene>
<evidence type="ECO:0000256" key="1">
    <source>
        <dbReference type="SAM" id="MobiDB-lite"/>
    </source>
</evidence>
<name>A0A420WBI3_9PROT</name>
<dbReference type="RefSeq" id="WP_008943980.1">
    <property type="nucleotide sequence ID" value="NZ_RBIG01000003.1"/>
</dbReference>
<evidence type="ECO:0000313" key="3">
    <source>
        <dbReference type="Proteomes" id="UP000277424"/>
    </source>
</evidence>
<feature type="region of interest" description="Disordered" evidence="1">
    <location>
        <begin position="139"/>
        <end position="161"/>
    </location>
</feature>
<evidence type="ECO:0000313" key="2">
    <source>
        <dbReference type="EMBL" id="RKQ68326.1"/>
    </source>
</evidence>
<evidence type="ECO:0008006" key="4">
    <source>
        <dbReference type="Google" id="ProtNLM"/>
    </source>
</evidence>
<dbReference type="Pfam" id="PF11136">
    <property type="entry name" value="DUF2889"/>
    <property type="match status" value="1"/>
</dbReference>
<protein>
    <recommendedName>
        <fullName evidence="4">DUF2889 family protein</fullName>
    </recommendedName>
</protein>
<dbReference type="OrthoDB" id="6862397at2"/>
<accession>A0A420WBI3</accession>
<sequence length="185" mass="20668">MPLSEPAAREKLHTRTVTCEGFRRADGLWDIEGHMTDVKSYGFDNSWRGRVEPGEPLHGMWLRITIDDDYTIRAAEAFTEYSPYEVCGAIAPNFKALEGLTIGPGFTRKVKELLGGTRGCTHLVELLGPMATTAYQTLVGQRRKKPEAPAQDAPPRKPWHIDTCHALASDGPIVKKDWPDFYTGR</sequence>
<proteinExistence type="predicted"/>
<dbReference type="AlphaFoldDB" id="A0A420WBI3"/>
<comment type="caution">
    <text evidence="2">The sequence shown here is derived from an EMBL/GenBank/DDBJ whole genome shotgun (WGS) entry which is preliminary data.</text>
</comment>